<dbReference type="SUPFAM" id="SSF48350">
    <property type="entry name" value="GTPase activation domain, GAP"/>
    <property type="match status" value="1"/>
</dbReference>
<keyword evidence="1" id="KW-0343">GTPase activation</keyword>
<protein>
    <recommendedName>
        <fullName evidence="3">Rho-GAP domain-containing protein</fullName>
    </recommendedName>
</protein>
<accession>A0AA39NGI9</accession>
<dbReference type="AlphaFoldDB" id="A0AA39NGI9"/>
<dbReference type="GO" id="GO:0005737">
    <property type="term" value="C:cytoplasm"/>
    <property type="evidence" value="ECO:0007669"/>
    <property type="project" value="TreeGrafter"/>
</dbReference>
<evidence type="ECO:0000256" key="1">
    <source>
        <dbReference type="ARBA" id="ARBA00022468"/>
    </source>
</evidence>
<evidence type="ECO:0000259" key="3">
    <source>
        <dbReference type="PROSITE" id="PS50238"/>
    </source>
</evidence>
<dbReference type="PANTHER" id="PTHR23176:SF134">
    <property type="entry name" value="RHO-TYPE GTPASE-ACTIVATING PROTEIN"/>
    <property type="match status" value="1"/>
</dbReference>
<dbReference type="Pfam" id="PF00611">
    <property type="entry name" value="FCH"/>
    <property type="match status" value="1"/>
</dbReference>
<name>A0AA39NGI9_ARMTA</name>
<dbReference type="RefSeq" id="XP_060336280.1">
    <property type="nucleotide sequence ID" value="XM_060480100.1"/>
</dbReference>
<feature type="region of interest" description="Disordered" evidence="2">
    <location>
        <begin position="632"/>
        <end position="651"/>
    </location>
</feature>
<dbReference type="PROSITE" id="PS50238">
    <property type="entry name" value="RHOGAP"/>
    <property type="match status" value="1"/>
</dbReference>
<feature type="compositionally biased region" description="Low complexity" evidence="2">
    <location>
        <begin position="761"/>
        <end position="778"/>
    </location>
</feature>
<reference evidence="4" key="1">
    <citation type="submission" date="2023-06" db="EMBL/GenBank/DDBJ databases">
        <authorList>
            <consortium name="Lawrence Berkeley National Laboratory"/>
            <person name="Ahrendt S."/>
            <person name="Sahu N."/>
            <person name="Indic B."/>
            <person name="Wong-Bajracharya J."/>
            <person name="Merenyi Z."/>
            <person name="Ke H.-M."/>
            <person name="Monk M."/>
            <person name="Kocsube S."/>
            <person name="Drula E."/>
            <person name="Lipzen A."/>
            <person name="Balint B."/>
            <person name="Henrissat B."/>
            <person name="Andreopoulos B."/>
            <person name="Martin F.M."/>
            <person name="Harder C.B."/>
            <person name="Rigling D."/>
            <person name="Ford K.L."/>
            <person name="Foster G.D."/>
            <person name="Pangilinan J."/>
            <person name="Papanicolaou A."/>
            <person name="Barry K."/>
            <person name="LaButti K."/>
            <person name="Viragh M."/>
            <person name="Koriabine M."/>
            <person name="Yan M."/>
            <person name="Riley R."/>
            <person name="Champramary S."/>
            <person name="Plett K.L."/>
            <person name="Tsai I.J."/>
            <person name="Slot J."/>
            <person name="Sipos G."/>
            <person name="Plett J."/>
            <person name="Nagy L.G."/>
            <person name="Grigoriev I.V."/>
        </authorList>
    </citation>
    <scope>NUCLEOTIDE SEQUENCE</scope>
    <source>
        <strain evidence="4">CCBAS 213</strain>
    </source>
</reference>
<dbReference type="InterPro" id="IPR027267">
    <property type="entry name" value="AH/BAR_dom_sf"/>
</dbReference>
<dbReference type="EMBL" id="JAUEPS010000005">
    <property type="protein sequence ID" value="KAK0465232.1"/>
    <property type="molecule type" value="Genomic_DNA"/>
</dbReference>
<dbReference type="GO" id="GO:0005096">
    <property type="term" value="F:GTPase activator activity"/>
    <property type="evidence" value="ECO:0007669"/>
    <property type="project" value="UniProtKB-KW"/>
</dbReference>
<evidence type="ECO:0000313" key="5">
    <source>
        <dbReference type="Proteomes" id="UP001175211"/>
    </source>
</evidence>
<evidence type="ECO:0000256" key="2">
    <source>
        <dbReference type="SAM" id="MobiDB-lite"/>
    </source>
</evidence>
<dbReference type="InterPro" id="IPR000198">
    <property type="entry name" value="RhoGAP_dom"/>
</dbReference>
<organism evidence="4 5">
    <name type="scientific">Armillaria tabescens</name>
    <name type="common">Ringless honey mushroom</name>
    <name type="synonym">Agaricus tabescens</name>
    <dbReference type="NCBI Taxonomy" id="1929756"/>
    <lineage>
        <taxon>Eukaryota</taxon>
        <taxon>Fungi</taxon>
        <taxon>Dikarya</taxon>
        <taxon>Basidiomycota</taxon>
        <taxon>Agaricomycotina</taxon>
        <taxon>Agaricomycetes</taxon>
        <taxon>Agaricomycetidae</taxon>
        <taxon>Agaricales</taxon>
        <taxon>Marasmiineae</taxon>
        <taxon>Physalacriaceae</taxon>
        <taxon>Desarmillaria</taxon>
    </lineage>
</organism>
<proteinExistence type="predicted"/>
<dbReference type="Pfam" id="PF00620">
    <property type="entry name" value="RhoGAP"/>
    <property type="match status" value="1"/>
</dbReference>
<dbReference type="Proteomes" id="UP001175211">
    <property type="component" value="Unassembled WGS sequence"/>
</dbReference>
<dbReference type="SUPFAM" id="SSF103657">
    <property type="entry name" value="BAR/IMD domain-like"/>
    <property type="match status" value="1"/>
</dbReference>
<feature type="region of interest" description="Disordered" evidence="2">
    <location>
        <begin position="659"/>
        <end position="778"/>
    </location>
</feature>
<sequence length="778" mass="86345">MSSCDYRPHEMQTARTKLEIVLASEINFNFAWHVIYVAGVAESIPWILLCLRRRPSASDTHLPAHGPIPLFDAHLRFLTDSYLSFFNERKRIEESYVDSLLKLHRKIKSIDSFLDDRTDLSNSRAAWAEIRDNVEREAQARQAFLSTLTVDVLNPLTVVKETQERTRKRIKEDLKESGSAYNEYAEVTLPKLKTKYIKKFAEVEESKKAVLSPPTSPQSPPSDPHHTNTSAKPNHLGTARPTVTSPQPLRAIDRRPSGSAPGRNRSPSSGTAFSDLAHQGKRQLNTLIGFLDKSGTVKDSLGGKENHALRVVRTKRELDEADKEYRKGVHWLETLRLRRTKTLESGYKSLSTFVEESSAAVKKALEKYTDNMIATTTTQTQLSTHARSAVDRISPEKDVARVTAYIPRSLASAIPEPVLYQHGLVGECKDLIFGFSLVGYATSKNLPDGDIPKIVKMCVAEIDSRGSEAEGIYRVSGRHAVVQSLQRDIEKDESAFEFKQHHDIYAVASLLKLYLRELPEPLFRFSLQDRIHHSEELAEHQSNNFMLLRSKMRRLPVVHQATLKAIVEHLARIVAMSDKNKMDAKNVAIVFGSVIFGEDEIPKGVDLLTVQTWKDSLMEDLITNAGVLFDEQGTHHSPPLPPTPLGELTPQYSYGSKLTKFAPPSSLSPTADFTPPLPPRPTSSIHPSLRAGQASPTKDRLETPPMPQRSDSTTYTEEVNVAVPSSPSVTSTIYVTDESADELESSPSSPGHPKSVKSIQTSAGTSSDDPGSSDAPAI</sequence>
<comment type="caution">
    <text evidence="4">The sequence shown here is derived from an EMBL/GenBank/DDBJ whole genome shotgun (WGS) entry which is preliminary data.</text>
</comment>
<dbReference type="SMART" id="SM00324">
    <property type="entry name" value="RhoGAP"/>
    <property type="match status" value="1"/>
</dbReference>
<dbReference type="GO" id="GO:0007165">
    <property type="term" value="P:signal transduction"/>
    <property type="evidence" value="ECO:0007669"/>
    <property type="project" value="InterPro"/>
</dbReference>
<dbReference type="PANTHER" id="PTHR23176">
    <property type="entry name" value="RHO/RAC/CDC GTPASE-ACTIVATING PROTEIN"/>
    <property type="match status" value="1"/>
</dbReference>
<feature type="domain" description="Rho-GAP" evidence="3">
    <location>
        <begin position="435"/>
        <end position="629"/>
    </location>
</feature>
<dbReference type="Gene3D" id="1.20.1270.60">
    <property type="entry name" value="Arfaptin homology (AH) domain/BAR domain"/>
    <property type="match status" value="1"/>
</dbReference>
<dbReference type="InterPro" id="IPR008936">
    <property type="entry name" value="Rho_GTPase_activation_prot"/>
</dbReference>
<dbReference type="InterPro" id="IPR001060">
    <property type="entry name" value="FCH_dom"/>
</dbReference>
<keyword evidence="5" id="KW-1185">Reference proteome</keyword>
<gene>
    <name evidence="4" type="ORF">EV420DRAFT_1744392</name>
</gene>
<dbReference type="Gene3D" id="1.10.555.10">
    <property type="entry name" value="Rho GTPase activation protein"/>
    <property type="match status" value="1"/>
</dbReference>
<dbReference type="InterPro" id="IPR050729">
    <property type="entry name" value="Rho-GAP"/>
</dbReference>
<evidence type="ECO:0000313" key="4">
    <source>
        <dbReference type="EMBL" id="KAK0465232.1"/>
    </source>
</evidence>
<feature type="region of interest" description="Disordered" evidence="2">
    <location>
        <begin position="206"/>
        <end position="274"/>
    </location>
</feature>
<feature type="compositionally biased region" description="Low complexity" evidence="2">
    <location>
        <begin position="723"/>
        <end position="732"/>
    </location>
</feature>
<dbReference type="GeneID" id="85363648"/>